<dbReference type="SUPFAM" id="SSF48452">
    <property type="entry name" value="TPR-like"/>
    <property type="match status" value="1"/>
</dbReference>
<evidence type="ECO:0000313" key="3">
    <source>
        <dbReference type="EMBL" id="KMZ72527.1"/>
    </source>
</evidence>
<keyword evidence="1" id="KW-0677">Repeat</keyword>
<dbReference type="PANTHER" id="PTHR45613">
    <property type="entry name" value="PENTATRICOPEPTIDE REPEAT-CONTAINING PROTEIN"/>
    <property type="match status" value="1"/>
</dbReference>
<evidence type="ECO:0000256" key="1">
    <source>
        <dbReference type="ARBA" id="ARBA00022737"/>
    </source>
</evidence>
<keyword evidence="4" id="KW-1185">Reference proteome</keyword>
<gene>
    <name evidence="3" type="ORF">ZOSMA_162G00480</name>
</gene>
<feature type="repeat" description="PPR" evidence="2">
    <location>
        <begin position="180"/>
        <end position="214"/>
    </location>
</feature>
<proteinExistence type="predicted"/>
<dbReference type="InterPro" id="IPR011990">
    <property type="entry name" value="TPR-like_helical_dom_sf"/>
</dbReference>
<feature type="repeat" description="PPR" evidence="2">
    <location>
        <begin position="215"/>
        <end position="249"/>
    </location>
</feature>
<dbReference type="InterPro" id="IPR002885">
    <property type="entry name" value="PPR_rpt"/>
</dbReference>
<dbReference type="Proteomes" id="UP000036987">
    <property type="component" value="Unassembled WGS sequence"/>
</dbReference>
<accession>A0A0K9PW94</accession>
<protein>
    <submittedName>
        <fullName evidence="3">Pentatricopeptide repeat-containing protein</fullName>
    </submittedName>
</protein>
<dbReference type="OMA" id="VIADMHK"/>
<organism evidence="3 4">
    <name type="scientific">Zostera marina</name>
    <name type="common">Eelgrass</name>
    <dbReference type="NCBI Taxonomy" id="29655"/>
    <lineage>
        <taxon>Eukaryota</taxon>
        <taxon>Viridiplantae</taxon>
        <taxon>Streptophyta</taxon>
        <taxon>Embryophyta</taxon>
        <taxon>Tracheophyta</taxon>
        <taxon>Spermatophyta</taxon>
        <taxon>Magnoliopsida</taxon>
        <taxon>Liliopsida</taxon>
        <taxon>Zosteraceae</taxon>
        <taxon>Zostera</taxon>
    </lineage>
</organism>
<feature type="repeat" description="PPR" evidence="2">
    <location>
        <begin position="250"/>
        <end position="284"/>
    </location>
</feature>
<dbReference type="NCBIfam" id="TIGR00756">
    <property type="entry name" value="PPR"/>
    <property type="match status" value="3"/>
</dbReference>
<dbReference type="AlphaFoldDB" id="A0A0K9PW94"/>
<feature type="repeat" description="PPR" evidence="2">
    <location>
        <begin position="145"/>
        <end position="179"/>
    </location>
</feature>
<dbReference type="OrthoDB" id="185373at2759"/>
<evidence type="ECO:0000313" key="4">
    <source>
        <dbReference type="Proteomes" id="UP000036987"/>
    </source>
</evidence>
<dbReference type="PANTHER" id="PTHR45613:SF465">
    <property type="entry name" value="PENTACOTRIPEPTIDE-REPEAT REGION OF PRORP DOMAIN-CONTAINING PROTEIN"/>
    <property type="match status" value="1"/>
</dbReference>
<evidence type="ECO:0000256" key="2">
    <source>
        <dbReference type="PROSITE-ProRule" id="PRU00708"/>
    </source>
</evidence>
<dbReference type="PROSITE" id="PS51375">
    <property type="entry name" value="PPR"/>
    <property type="match status" value="4"/>
</dbReference>
<sequence length="384" mass="43927">MAIAHYASSCHLHYFLRHLRPFSTTIIAEFGKPQPKLFAIDSEVKHLVKDRKFTEIETLLEEKMKDATNINQESYFATIIVSYAYANMLNRAHAIFDNMPNLGFTASRTSLSLNALLTSYAHDGQHSRVPDLLADLSKKHFIAPNSISYGILINSLCKLGSPEKACETLEEMEEKKMKVSPFTYTPIIDAFYKMKKKEEAEKMWVKMVGSGCMPDHAVFNVKATYISNYGKPGEMLELMEEMEKTGIKPDIVTFNLLISCYCKNGKLLDAKNLYSNLKEKNVRPNAATYRNFSRLLCKNKDFDMGFKVCKEGIMKKKYPDFVPAKILVEGLVKNEKKEEAEWICGVLKKKFPPRFIDSWKKMMEKLELNVVNDEGMRQSEGVIV</sequence>
<reference evidence="4" key="1">
    <citation type="journal article" date="2016" name="Nature">
        <title>The genome of the seagrass Zostera marina reveals angiosperm adaptation to the sea.</title>
        <authorList>
            <person name="Olsen J.L."/>
            <person name="Rouze P."/>
            <person name="Verhelst B."/>
            <person name="Lin Y.-C."/>
            <person name="Bayer T."/>
            <person name="Collen J."/>
            <person name="Dattolo E."/>
            <person name="De Paoli E."/>
            <person name="Dittami S."/>
            <person name="Maumus F."/>
            <person name="Michel G."/>
            <person name="Kersting A."/>
            <person name="Lauritano C."/>
            <person name="Lohaus R."/>
            <person name="Toepel M."/>
            <person name="Tonon T."/>
            <person name="Vanneste K."/>
            <person name="Amirebrahimi M."/>
            <person name="Brakel J."/>
            <person name="Bostroem C."/>
            <person name="Chovatia M."/>
            <person name="Grimwood J."/>
            <person name="Jenkins J.W."/>
            <person name="Jueterbock A."/>
            <person name="Mraz A."/>
            <person name="Stam W.T."/>
            <person name="Tice H."/>
            <person name="Bornberg-Bauer E."/>
            <person name="Green P.J."/>
            <person name="Pearson G.A."/>
            <person name="Procaccini G."/>
            <person name="Duarte C.M."/>
            <person name="Schmutz J."/>
            <person name="Reusch T.B.H."/>
            <person name="Van de Peer Y."/>
        </authorList>
    </citation>
    <scope>NUCLEOTIDE SEQUENCE [LARGE SCALE GENOMIC DNA]</scope>
    <source>
        <strain evidence="4">cv. Finnish</strain>
    </source>
</reference>
<dbReference type="Gene3D" id="1.25.40.10">
    <property type="entry name" value="Tetratricopeptide repeat domain"/>
    <property type="match status" value="2"/>
</dbReference>
<name>A0A0K9PW94_ZOSMR</name>
<comment type="caution">
    <text evidence="3">The sequence shown here is derived from an EMBL/GenBank/DDBJ whole genome shotgun (WGS) entry which is preliminary data.</text>
</comment>
<dbReference type="EMBL" id="LFYR01000625">
    <property type="protein sequence ID" value="KMZ72527.1"/>
    <property type="molecule type" value="Genomic_DNA"/>
</dbReference>
<dbReference type="Pfam" id="PF13041">
    <property type="entry name" value="PPR_2"/>
    <property type="match status" value="2"/>
</dbReference>